<keyword evidence="3" id="KW-1185">Reference proteome</keyword>
<organism evidence="2 3">
    <name type="scientific">Maribacter sedimenticola</name>
    <dbReference type="NCBI Taxonomy" id="228956"/>
    <lineage>
        <taxon>Bacteria</taxon>
        <taxon>Pseudomonadati</taxon>
        <taxon>Bacteroidota</taxon>
        <taxon>Flavobacteriia</taxon>
        <taxon>Flavobacteriales</taxon>
        <taxon>Flavobacteriaceae</taxon>
        <taxon>Maribacter</taxon>
    </lineage>
</organism>
<name>A0ABY1SG19_9FLAO</name>
<dbReference type="Proteomes" id="UP000198337">
    <property type="component" value="Unassembled WGS sequence"/>
</dbReference>
<evidence type="ECO:0000256" key="1">
    <source>
        <dbReference type="SAM" id="Phobius"/>
    </source>
</evidence>
<evidence type="ECO:0000313" key="3">
    <source>
        <dbReference type="Proteomes" id="UP000198337"/>
    </source>
</evidence>
<keyword evidence="1" id="KW-0812">Transmembrane</keyword>
<keyword evidence="1" id="KW-1133">Transmembrane helix</keyword>
<gene>
    <name evidence="2" type="ORF">SAMN04488009_1737</name>
</gene>
<reference evidence="2 3" key="1">
    <citation type="submission" date="2017-06" db="EMBL/GenBank/DDBJ databases">
        <authorList>
            <person name="Varghese N."/>
            <person name="Submissions S."/>
        </authorList>
    </citation>
    <scope>NUCLEOTIDE SEQUENCE [LARGE SCALE GENOMIC DNA]</scope>
    <source>
        <strain evidence="2 3">DSM 19840</strain>
    </source>
</reference>
<accession>A0ABY1SG19</accession>
<feature type="transmembrane region" description="Helical" evidence="1">
    <location>
        <begin position="12"/>
        <end position="33"/>
    </location>
</feature>
<proteinExistence type="predicted"/>
<evidence type="ECO:0000313" key="2">
    <source>
        <dbReference type="EMBL" id="SNR43987.1"/>
    </source>
</evidence>
<comment type="caution">
    <text evidence="2">The sequence shown here is derived from an EMBL/GenBank/DDBJ whole genome shotgun (WGS) entry which is preliminary data.</text>
</comment>
<protein>
    <submittedName>
        <fullName evidence="2">Uncharacterized protein</fullName>
    </submittedName>
</protein>
<dbReference type="EMBL" id="FZNV01000002">
    <property type="protein sequence ID" value="SNR43987.1"/>
    <property type="molecule type" value="Genomic_DNA"/>
</dbReference>
<sequence>MIDIVNHQVPLVMAIGIICLVLITALIGTCLFLRWKKVQPKGDILITPKKANVNIVTYNQAKRWLENSKKSLHQINTLSPDEINILKEELRKRQEVFNAFKNEIEIAHTLNVQLQGTYHILGFNQNKENSRYSGFLHLSRTGEHRVHAEWIIDGDQTQSGTGFYHNHILVINFSYEGEAQKIYKGVVIYTVVNESILNGFWSEKHANEAYLGIEEGRKLKDSETLFKTVHLN</sequence>
<keyword evidence="1" id="KW-0472">Membrane</keyword>
<dbReference type="RefSeq" id="WP_245838861.1">
    <property type="nucleotide sequence ID" value="NZ_FZNV01000002.1"/>
</dbReference>